<gene>
    <name evidence="2" type="ORF">EDD18DRAFT_349780</name>
</gene>
<evidence type="ECO:0000313" key="3">
    <source>
        <dbReference type="Proteomes" id="UP001175228"/>
    </source>
</evidence>
<evidence type="ECO:0000313" key="2">
    <source>
        <dbReference type="EMBL" id="KAK0494583.1"/>
    </source>
</evidence>
<proteinExistence type="predicted"/>
<feature type="transmembrane region" description="Helical" evidence="1">
    <location>
        <begin position="372"/>
        <end position="394"/>
    </location>
</feature>
<dbReference type="AlphaFoldDB" id="A0AA39Q1M4"/>
<organism evidence="2 3">
    <name type="scientific">Armillaria luteobubalina</name>
    <dbReference type="NCBI Taxonomy" id="153913"/>
    <lineage>
        <taxon>Eukaryota</taxon>
        <taxon>Fungi</taxon>
        <taxon>Dikarya</taxon>
        <taxon>Basidiomycota</taxon>
        <taxon>Agaricomycotina</taxon>
        <taxon>Agaricomycetes</taxon>
        <taxon>Agaricomycetidae</taxon>
        <taxon>Agaricales</taxon>
        <taxon>Marasmiineae</taxon>
        <taxon>Physalacriaceae</taxon>
        <taxon>Armillaria</taxon>
    </lineage>
</organism>
<sequence length="425" mass="48396">MCAHLGETSFYPTPSSGRIVLRFWACQPNETLRHTVPALQAMLLRSGQHPLDIAFAAVCSGNEDAAIKALPMIIKESYRCRSMDLHISLTLLKQSKAVRGKIPCLESLNMTIAALRSDREELPSDVRSMFIDAPRLRKVTLHDVFDLGDFSIPLHITHLASFMRKVSNLEAYQSLVECHLIAKTQPDPNFYPLHSVYLPNVRRLFVLSPDLLVYLCLPSLEDVNISCLGDMSDTRAIVLTMNEFVCRSRCTLVSLVLDHPVAFHQVFITSCVLLMDSLISLDVTPCRNVEVGFLIDALVSPEFLPRLQHVSLPEFDLLWDPLPTMLRIRSQYLRTVKIYGITPYDIDRSNQRLALLWPSGLPIVVSVEQSDFWHVISYFGNFECFFFFLTLYFYAATRNLCTETWWRLPVACLVAKVLYIGMFIL</sequence>
<dbReference type="EMBL" id="JAUEPU010000020">
    <property type="protein sequence ID" value="KAK0494583.1"/>
    <property type="molecule type" value="Genomic_DNA"/>
</dbReference>
<feature type="transmembrane region" description="Helical" evidence="1">
    <location>
        <begin position="406"/>
        <end position="424"/>
    </location>
</feature>
<keyword evidence="1" id="KW-1133">Transmembrane helix</keyword>
<keyword evidence="1" id="KW-0472">Membrane</keyword>
<keyword evidence="1" id="KW-0812">Transmembrane</keyword>
<evidence type="ECO:0000256" key="1">
    <source>
        <dbReference type="SAM" id="Phobius"/>
    </source>
</evidence>
<dbReference type="Proteomes" id="UP001175228">
    <property type="component" value="Unassembled WGS sequence"/>
</dbReference>
<protein>
    <submittedName>
        <fullName evidence="2">Uncharacterized protein</fullName>
    </submittedName>
</protein>
<reference evidence="2" key="1">
    <citation type="submission" date="2023-06" db="EMBL/GenBank/DDBJ databases">
        <authorList>
            <consortium name="Lawrence Berkeley National Laboratory"/>
            <person name="Ahrendt S."/>
            <person name="Sahu N."/>
            <person name="Indic B."/>
            <person name="Wong-Bajracharya J."/>
            <person name="Merenyi Z."/>
            <person name="Ke H.-M."/>
            <person name="Monk M."/>
            <person name="Kocsube S."/>
            <person name="Drula E."/>
            <person name="Lipzen A."/>
            <person name="Balint B."/>
            <person name="Henrissat B."/>
            <person name="Andreopoulos B."/>
            <person name="Martin F.M."/>
            <person name="Harder C.B."/>
            <person name="Rigling D."/>
            <person name="Ford K.L."/>
            <person name="Foster G.D."/>
            <person name="Pangilinan J."/>
            <person name="Papanicolaou A."/>
            <person name="Barry K."/>
            <person name="LaButti K."/>
            <person name="Viragh M."/>
            <person name="Koriabine M."/>
            <person name="Yan M."/>
            <person name="Riley R."/>
            <person name="Champramary S."/>
            <person name="Plett K.L."/>
            <person name="Tsai I.J."/>
            <person name="Slot J."/>
            <person name="Sipos G."/>
            <person name="Plett J."/>
            <person name="Nagy L.G."/>
            <person name="Grigoriev I.V."/>
        </authorList>
    </citation>
    <scope>NUCLEOTIDE SEQUENCE</scope>
    <source>
        <strain evidence="2">HWK02</strain>
    </source>
</reference>
<keyword evidence="3" id="KW-1185">Reference proteome</keyword>
<name>A0AA39Q1M4_9AGAR</name>
<comment type="caution">
    <text evidence="2">The sequence shown here is derived from an EMBL/GenBank/DDBJ whole genome shotgun (WGS) entry which is preliminary data.</text>
</comment>
<dbReference type="SUPFAM" id="SSF52047">
    <property type="entry name" value="RNI-like"/>
    <property type="match status" value="1"/>
</dbReference>
<accession>A0AA39Q1M4</accession>